<proteinExistence type="predicted"/>
<keyword evidence="2" id="KW-1185">Reference proteome</keyword>
<dbReference type="Proteomes" id="UP000886653">
    <property type="component" value="Unassembled WGS sequence"/>
</dbReference>
<reference evidence="1" key="1">
    <citation type="submission" date="2013-11" db="EMBL/GenBank/DDBJ databases">
        <title>Genome sequence of the fusiform rust pathogen reveals effectors for host alternation and coevolution with pine.</title>
        <authorList>
            <consortium name="DOE Joint Genome Institute"/>
            <person name="Smith K."/>
            <person name="Pendleton A."/>
            <person name="Kubisiak T."/>
            <person name="Anderson C."/>
            <person name="Salamov A."/>
            <person name="Aerts A."/>
            <person name="Riley R."/>
            <person name="Clum A."/>
            <person name="Lindquist E."/>
            <person name="Ence D."/>
            <person name="Campbell M."/>
            <person name="Kronenberg Z."/>
            <person name="Feau N."/>
            <person name="Dhillon B."/>
            <person name="Hamelin R."/>
            <person name="Burleigh J."/>
            <person name="Smith J."/>
            <person name="Yandell M."/>
            <person name="Nelson C."/>
            <person name="Grigoriev I."/>
            <person name="Davis J."/>
        </authorList>
    </citation>
    <scope>NUCLEOTIDE SEQUENCE</scope>
    <source>
        <strain evidence="1">G11</strain>
    </source>
</reference>
<gene>
    <name evidence="1" type="ORF">CROQUDRAFT_657214</name>
</gene>
<organism evidence="1 2">
    <name type="scientific">Cronartium quercuum f. sp. fusiforme G11</name>
    <dbReference type="NCBI Taxonomy" id="708437"/>
    <lineage>
        <taxon>Eukaryota</taxon>
        <taxon>Fungi</taxon>
        <taxon>Dikarya</taxon>
        <taxon>Basidiomycota</taxon>
        <taxon>Pucciniomycotina</taxon>
        <taxon>Pucciniomycetes</taxon>
        <taxon>Pucciniales</taxon>
        <taxon>Coleosporiaceae</taxon>
        <taxon>Cronartium</taxon>
    </lineage>
</organism>
<dbReference type="AlphaFoldDB" id="A0A9P6NN65"/>
<accession>A0A9P6NN65</accession>
<comment type="caution">
    <text evidence="1">The sequence shown here is derived from an EMBL/GenBank/DDBJ whole genome shotgun (WGS) entry which is preliminary data.</text>
</comment>
<evidence type="ECO:0000313" key="1">
    <source>
        <dbReference type="EMBL" id="KAG0146570.1"/>
    </source>
</evidence>
<name>A0A9P6NN65_9BASI</name>
<dbReference type="OrthoDB" id="2495256at2759"/>
<dbReference type="EMBL" id="MU167259">
    <property type="protein sequence ID" value="KAG0146570.1"/>
    <property type="molecule type" value="Genomic_DNA"/>
</dbReference>
<protein>
    <submittedName>
        <fullName evidence="1">Uncharacterized protein</fullName>
    </submittedName>
</protein>
<evidence type="ECO:0000313" key="2">
    <source>
        <dbReference type="Proteomes" id="UP000886653"/>
    </source>
</evidence>
<sequence length="87" mass="8451">MPACGCPDVKLASGETRGCQCSPCSSGNLDGCSCNKQTGCACPSLTADSEASVKACVCPPGSCTCANCACSKAEPAVAGSTKKSCCS</sequence>